<feature type="domain" description="OST48 N-terminal" evidence="9">
    <location>
        <begin position="31"/>
        <end position="276"/>
    </location>
</feature>
<dbReference type="InterPro" id="IPR055459">
    <property type="entry name" value="OST48_MD"/>
</dbReference>
<feature type="transmembrane region" description="Helical" evidence="8">
    <location>
        <begin position="406"/>
        <end position="427"/>
    </location>
</feature>
<keyword evidence="5 8" id="KW-0256">Endoplasmic reticulum</keyword>
<dbReference type="STRING" id="109895.A0A507E2S0"/>
<keyword evidence="6 8" id="KW-1133">Transmembrane helix</keyword>
<evidence type="ECO:0000256" key="3">
    <source>
        <dbReference type="ARBA" id="ARBA00008743"/>
    </source>
</evidence>
<feature type="signal peptide" evidence="8">
    <location>
        <begin position="1"/>
        <end position="24"/>
    </location>
</feature>
<dbReference type="InterPro" id="IPR055457">
    <property type="entry name" value="OST48_N"/>
</dbReference>
<dbReference type="EMBL" id="QEAQ01000053">
    <property type="protein sequence ID" value="TPX57400.1"/>
    <property type="molecule type" value="Genomic_DNA"/>
</dbReference>
<evidence type="ECO:0000259" key="9">
    <source>
        <dbReference type="Pfam" id="PF03345"/>
    </source>
</evidence>
<evidence type="ECO:0000313" key="11">
    <source>
        <dbReference type="EMBL" id="TPX57400.1"/>
    </source>
</evidence>
<dbReference type="Pfam" id="PF23358">
    <property type="entry name" value="OST48_MD"/>
    <property type="match status" value="1"/>
</dbReference>
<gene>
    <name evidence="11" type="primary">STT3</name>
    <name evidence="11" type="ORF">PhCBS80983_g03853</name>
</gene>
<dbReference type="PANTHER" id="PTHR10830">
    <property type="entry name" value="DOLICHYL-DIPHOSPHOOLIGOSACCHARIDE--PROTEIN GLYCOSYLTRANSFERASE 48 KDA SUBUNIT"/>
    <property type="match status" value="1"/>
</dbReference>
<comment type="subunit">
    <text evidence="8">Component of the oligosaccharyltransferase (OST) complex.</text>
</comment>
<evidence type="ECO:0000256" key="7">
    <source>
        <dbReference type="ARBA" id="ARBA00023136"/>
    </source>
</evidence>
<protein>
    <recommendedName>
        <fullName evidence="8">Dolichyl-diphosphooligosaccharide--protein glycosyltransferase subunit WBP1</fullName>
        <shortName evidence="8">Oligosaccharyl transferase subunit WBP1</shortName>
    </recommendedName>
</protein>
<evidence type="ECO:0000256" key="4">
    <source>
        <dbReference type="ARBA" id="ARBA00022692"/>
    </source>
</evidence>
<proteinExistence type="inferred from homology"/>
<keyword evidence="11" id="KW-0808">Transferase</keyword>
<keyword evidence="4 8" id="KW-0812">Transmembrane</keyword>
<dbReference type="GO" id="GO:0018279">
    <property type="term" value="P:protein N-linked glycosylation via asparagine"/>
    <property type="evidence" value="ECO:0007669"/>
    <property type="project" value="UniProtKB-UniRule"/>
</dbReference>
<keyword evidence="12" id="KW-1185">Reference proteome</keyword>
<feature type="chain" id="PRO_5021452256" description="Dolichyl-diphosphooligosaccharide--protein glycosyltransferase subunit WBP1" evidence="8">
    <location>
        <begin position="25"/>
        <end position="441"/>
    </location>
</feature>
<dbReference type="GO" id="GO:0008250">
    <property type="term" value="C:oligosaccharyltransferase complex"/>
    <property type="evidence" value="ECO:0007669"/>
    <property type="project" value="TreeGrafter"/>
</dbReference>
<dbReference type="InterPro" id="IPR005013">
    <property type="entry name" value="DDOST_48_kDa_subunit"/>
</dbReference>
<feature type="domain" description="OST48 middle" evidence="10">
    <location>
        <begin position="290"/>
        <end position="427"/>
    </location>
</feature>
<keyword evidence="7 8" id="KW-0472">Membrane</keyword>
<comment type="subcellular location">
    <subcellularLocation>
        <location evidence="8">Endoplasmic reticulum membrane</location>
        <topology evidence="8">Single-pass type I membrane protein</topology>
    </subcellularLocation>
    <subcellularLocation>
        <location evidence="1">Membrane</location>
        <topology evidence="1">Single-pass type I membrane protein</topology>
    </subcellularLocation>
</comment>
<dbReference type="AlphaFoldDB" id="A0A507E2S0"/>
<accession>A0A507E2S0</accession>
<comment type="function">
    <text evidence="8">Subunit of the oligosaccharyl transferase (OST) complex that catalyzes the initial transfer of a defined glycan (Glc(3)Man(9)GlcNAc(2) in eukaryotes) from the lipid carrier dolichol-pyrophosphate to an asparagine residue within an Asn-X-Ser/Thr consensus motif in nascent polypeptide chains, the first step in protein N-glycosylation. N-glycosylation occurs cotranslationally and the complex associates with the Sec61 complex at the channel-forming translocon complex that mediates protein translocation across the endoplasmic reticulum (ER).</text>
</comment>
<keyword evidence="8" id="KW-0732">Signal</keyword>
<dbReference type="GO" id="GO:0016740">
    <property type="term" value="F:transferase activity"/>
    <property type="evidence" value="ECO:0007669"/>
    <property type="project" value="UniProtKB-KW"/>
</dbReference>
<evidence type="ECO:0000256" key="5">
    <source>
        <dbReference type="ARBA" id="ARBA00022824"/>
    </source>
</evidence>
<evidence type="ECO:0000256" key="1">
    <source>
        <dbReference type="ARBA" id="ARBA00004479"/>
    </source>
</evidence>
<dbReference type="Pfam" id="PF03345">
    <property type="entry name" value="OST48_N"/>
    <property type="match status" value="1"/>
</dbReference>
<comment type="pathway">
    <text evidence="2 8">Protein modification; protein glycosylation.</text>
</comment>
<sequence>MQIIRLFTALLLAVLATCSSSVFARPAGGARTLVIVENSDAKGQYSKFLTGLTERGHELTYKTATESDFGLVVYEEIAFDHVLVLAPTVGSFGGELGIGNLMEFVSKGGNVLIAASSQISEAIRDFAYEFSVDFDESGSGVQDHFLKIEQDDPTLISVSNGFVGNSVAVAPSVAKGPPILFRGVGHRLTGKNPLIQALLVGAPTTFASEIADKDVLEGSLLVGKDVVLVSALQARNNARVTFAGSVEMFSDALIERQAKGAVFGNGALVEELAKWTFHEKGVLKVLGKKHHRVNETDQHGIYRIKDDMVYEISISEWTGKDWDPFQATDMQFEAVMLDPYIRTPLRSSTPGTFAAHFRLPDHYGVFTFKVDYRRHGYTWVTETETVQVRPYRHDQYPRFLTAAMPYYVNVFSLAAAFVLFSAVFLWNRDVPNGGAKKLKTT</sequence>
<evidence type="ECO:0000256" key="6">
    <source>
        <dbReference type="ARBA" id="ARBA00022989"/>
    </source>
</evidence>
<comment type="similarity">
    <text evidence="3 8">Belongs to the DDOST 48 kDa subunit family.</text>
</comment>
<evidence type="ECO:0000256" key="2">
    <source>
        <dbReference type="ARBA" id="ARBA00004922"/>
    </source>
</evidence>
<comment type="caution">
    <text evidence="11">The sequence shown here is derived from an EMBL/GenBank/DDBJ whole genome shotgun (WGS) entry which is preliminary data.</text>
</comment>
<organism evidence="11 12">
    <name type="scientific">Powellomyces hirtus</name>
    <dbReference type="NCBI Taxonomy" id="109895"/>
    <lineage>
        <taxon>Eukaryota</taxon>
        <taxon>Fungi</taxon>
        <taxon>Fungi incertae sedis</taxon>
        <taxon>Chytridiomycota</taxon>
        <taxon>Chytridiomycota incertae sedis</taxon>
        <taxon>Chytridiomycetes</taxon>
        <taxon>Spizellomycetales</taxon>
        <taxon>Powellomycetaceae</taxon>
        <taxon>Powellomyces</taxon>
    </lineage>
</organism>
<dbReference type="UniPathway" id="UPA00378"/>
<reference evidence="11 12" key="1">
    <citation type="journal article" date="2019" name="Sci. Rep.">
        <title>Comparative genomics of chytrid fungi reveal insights into the obligate biotrophic and pathogenic lifestyle of Synchytrium endobioticum.</title>
        <authorList>
            <person name="van de Vossenberg B.T.L.H."/>
            <person name="Warris S."/>
            <person name="Nguyen H.D.T."/>
            <person name="van Gent-Pelzer M.P.E."/>
            <person name="Joly D.L."/>
            <person name="van de Geest H.C."/>
            <person name="Bonants P.J.M."/>
            <person name="Smith D.S."/>
            <person name="Levesque C.A."/>
            <person name="van der Lee T.A.J."/>
        </authorList>
    </citation>
    <scope>NUCLEOTIDE SEQUENCE [LARGE SCALE GENOMIC DNA]</scope>
    <source>
        <strain evidence="11 12">CBS 809.83</strain>
    </source>
</reference>
<name>A0A507E2S0_9FUNG</name>
<evidence type="ECO:0000313" key="12">
    <source>
        <dbReference type="Proteomes" id="UP000318582"/>
    </source>
</evidence>
<dbReference type="PANTHER" id="PTHR10830:SF0">
    <property type="entry name" value="DOLICHYL-DIPHOSPHOOLIGOSACCHARIDE--PROTEIN GLYCOSYLTRANSFERASE 48 KDA SUBUNIT"/>
    <property type="match status" value="1"/>
</dbReference>
<evidence type="ECO:0000256" key="8">
    <source>
        <dbReference type="RuleBase" id="RU361142"/>
    </source>
</evidence>
<dbReference type="Proteomes" id="UP000318582">
    <property type="component" value="Unassembled WGS sequence"/>
</dbReference>
<evidence type="ECO:0000259" key="10">
    <source>
        <dbReference type="Pfam" id="PF23358"/>
    </source>
</evidence>